<evidence type="ECO:0000256" key="6">
    <source>
        <dbReference type="ARBA" id="ARBA00022692"/>
    </source>
</evidence>
<evidence type="ECO:0000256" key="14">
    <source>
        <dbReference type="ARBA" id="ARBA00024209"/>
    </source>
</evidence>
<dbReference type="STRING" id="49451.A0A1J6KWB2"/>
<comment type="catalytic activity">
    <reaction evidence="1">
        <text>S-ubiquitinyl-[E2 ubiquitin-conjugating enzyme]-L-cysteine + [acceptor protein]-L-lysine = [E2 ubiquitin-conjugating enzyme]-L-cysteine + N(6)-ubiquitinyl-[acceptor protein]-L-lysine.</text>
        <dbReference type="EC" id="2.3.2.27"/>
    </reaction>
</comment>
<comment type="subcellular location">
    <subcellularLocation>
        <location evidence="2">Membrane</location>
        <topology evidence="2">Single-pass membrane protein</topology>
    </subcellularLocation>
</comment>
<keyword evidence="7" id="KW-0479">Metal-binding</keyword>
<dbReference type="EMBL" id="MJEQ01002993">
    <property type="protein sequence ID" value="OIT25943.1"/>
    <property type="molecule type" value="Genomic_DNA"/>
</dbReference>
<evidence type="ECO:0000256" key="9">
    <source>
        <dbReference type="ARBA" id="ARBA00022771"/>
    </source>
</evidence>
<dbReference type="GO" id="GO:0030247">
    <property type="term" value="F:polysaccharide binding"/>
    <property type="evidence" value="ECO:0007669"/>
    <property type="project" value="InterPro"/>
</dbReference>
<keyword evidence="6 15" id="KW-0812">Transmembrane</keyword>
<dbReference type="PANTHER" id="PTHR46279">
    <property type="entry name" value="RING/U-BOX SUPERFAMILY PROTEIN"/>
    <property type="match status" value="1"/>
</dbReference>
<evidence type="ECO:0000256" key="10">
    <source>
        <dbReference type="ARBA" id="ARBA00022786"/>
    </source>
</evidence>
<dbReference type="Gramene" id="OIT25943">
    <property type="protein sequence ID" value="OIT25943"/>
    <property type="gene ID" value="A4A49_26505"/>
</dbReference>
<evidence type="ECO:0000256" key="2">
    <source>
        <dbReference type="ARBA" id="ARBA00004167"/>
    </source>
</evidence>
<evidence type="ECO:0000256" key="13">
    <source>
        <dbReference type="ARBA" id="ARBA00023136"/>
    </source>
</evidence>
<keyword evidence="18" id="KW-1185">Reference proteome</keyword>
<organism evidence="17 18">
    <name type="scientific">Nicotiana attenuata</name>
    <name type="common">Coyote tobacco</name>
    <dbReference type="NCBI Taxonomy" id="49451"/>
    <lineage>
        <taxon>Eukaryota</taxon>
        <taxon>Viridiplantae</taxon>
        <taxon>Streptophyta</taxon>
        <taxon>Embryophyta</taxon>
        <taxon>Tracheophyta</taxon>
        <taxon>Spermatophyta</taxon>
        <taxon>Magnoliopsida</taxon>
        <taxon>eudicotyledons</taxon>
        <taxon>Gunneridae</taxon>
        <taxon>Pentapetalae</taxon>
        <taxon>asterids</taxon>
        <taxon>lamiids</taxon>
        <taxon>Solanales</taxon>
        <taxon>Solanaceae</taxon>
        <taxon>Nicotianoideae</taxon>
        <taxon>Nicotianeae</taxon>
        <taxon>Nicotiana</taxon>
    </lineage>
</organism>
<comment type="caution">
    <text evidence="17">The sequence shown here is derived from an EMBL/GenBank/DDBJ whole genome shotgun (WGS) entry which is preliminary data.</text>
</comment>
<feature type="transmembrane region" description="Helical" evidence="15">
    <location>
        <begin position="204"/>
        <end position="228"/>
    </location>
</feature>
<dbReference type="AlphaFoldDB" id="A0A1J6KWB2"/>
<keyword evidence="5" id="KW-0808">Transferase</keyword>
<evidence type="ECO:0000256" key="3">
    <source>
        <dbReference type="ARBA" id="ARBA00004906"/>
    </source>
</evidence>
<evidence type="ECO:0000259" key="16">
    <source>
        <dbReference type="Pfam" id="PF13947"/>
    </source>
</evidence>
<dbReference type="GO" id="GO:0016020">
    <property type="term" value="C:membrane"/>
    <property type="evidence" value="ECO:0007669"/>
    <property type="project" value="UniProtKB-SubCell"/>
</dbReference>
<dbReference type="PANTHER" id="PTHR46279:SF32">
    <property type="entry name" value="RING-H2 FINGER PROTEIN ATL21A"/>
    <property type="match status" value="1"/>
</dbReference>
<evidence type="ECO:0000313" key="17">
    <source>
        <dbReference type="EMBL" id="OIT25943.1"/>
    </source>
</evidence>
<evidence type="ECO:0000256" key="8">
    <source>
        <dbReference type="ARBA" id="ARBA00022729"/>
    </source>
</evidence>
<evidence type="ECO:0000256" key="5">
    <source>
        <dbReference type="ARBA" id="ARBA00022679"/>
    </source>
</evidence>
<keyword evidence="9" id="KW-0863">Zinc-finger</keyword>
<dbReference type="GO" id="GO:0008270">
    <property type="term" value="F:zinc ion binding"/>
    <property type="evidence" value="ECO:0007669"/>
    <property type="project" value="UniProtKB-KW"/>
</dbReference>
<dbReference type="GO" id="GO:0061630">
    <property type="term" value="F:ubiquitin protein ligase activity"/>
    <property type="evidence" value="ECO:0007669"/>
    <property type="project" value="UniProtKB-EC"/>
</dbReference>
<proteinExistence type="inferred from homology"/>
<reference evidence="17" key="1">
    <citation type="submission" date="2016-11" db="EMBL/GenBank/DDBJ databases">
        <title>The genome of Nicotiana attenuata.</title>
        <authorList>
            <person name="Xu S."/>
            <person name="Brockmoeller T."/>
            <person name="Gaquerel E."/>
            <person name="Navarro A."/>
            <person name="Kuhl H."/>
            <person name="Gase K."/>
            <person name="Ling Z."/>
            <person name="Zhou W."/>
            <person name="Kreitzer C."/>
            <person name="Stanke M."/>
            <person name="Tang H."/>
            <person name="Lyons E."/>
            <person name="Pandey P."/>
            <person name="Pandey S.P."/>
            <person name="Timmermann B."/>
            <person name="Baldwin I.T."/>
        </authorList>
    </citation>
    <scope>NUCLEOTIDE SEQUENCE [LARGE SCALE GENOMIC DNA]</scope>
    <source>
        <strain evidence="17">UT</strain>
    </source>
</reference>
<evidence type="ECO:0000256" key="12">
    <source>
        <dbReference type="ARBA" id="ARBA00022989"/>
    </source>
</evidence>
<evidence type="ECO:0000256" key="4">
    <source>
        <dbReference type="ARBA" id="ARBA00012483"/>
    </source>
</evidence>
<evidence type="ECO:0000256" key="15">
    <source>
        <dbReference type="SAM" id="Phobius"/>
    </source>
</evidence>
<protein>
    <recommendedName>
        <fullName evidence="4">RING-type E3 ubiquitin transferase</fullName>
        <ecNumber evidence="4">2.3.2.27</ecNumber>
    </recommendedName>
</protein>
<gene>
    <name evidence="17" type="primary">ATL21A_2</name>
    <name evidence="17" type="ORF">A4A49_26505</name>
</gene>
<keyword evidence="11" id="KW-0862">Zinc</keyword>
<keyword evidence="12 15" id="KW-1133">Transmembrane helix</keyword>
<dbReference type="OMA" id="VNKDENW"/>
<feature type="domain" description="Wall-associated receptor kinase galacturonan-binding" evidence="16">
    <location>
        <begin position="4"/>
        <end position="61"/>
    </location>
</feature>
<dbReference type="InterPro" id="IPR025287">
    <property type="entry name" value="WAK_GUB"/>
</dbReference>
<name>A0A1J6KWB2_NICAT</name>
<comment type="similarity">
    <text evidence="14">Belongs to the RING-type zinc finger family. ATL subfamily.</text>
</comment>
<keyword evidence="8" id="KW-0732">Signal</keyword>
<accession>A0A1J6KWB2</accession>
<dbReference type="InterPro" id="IPR046948">
    <property type="entry name" value="ATL20-22-like"/>
</dbReference>
<dbReference type="Proteomes" id="UP000187609">
    <property type="component" value="Unassembled WGS sequence"/>
</dbReference>
<keyword evidence="13 15" id="KW-0472">Membrane</keyword>
<evidence type="ECO:0000313" key="18">
    <source>
        <dbReference type="Proteomes" id="UP000187609"/>
    </source>
</evidence>
<evidence type="ECO:0000256" key="7">
    <source>
        <dbReference type="ARBA" id="ARBA00022723"/>
    </source>
</evidence>
<dbReference type="EC" id="2.3.2.27" evidence="4"/>
<comment type="pathway">
    <text evidence="3">Protein modification; protein ubiquitination.</text>
</comment>
<keyword evidence="10" id="KW-0833">Ubl conjugation pathway</keyword>
<sequence>MFNFSIRFPFYLENQYSQNCGYPGFSIKCNSQGYAVLNLPFSGDFLVQSIHYYKSGIELYDPDNCLARRLMNLNLSSSPFKADEMVNYTIVSCPSDYPLNVTSHSHVVKCISNSTTNLLAFRIFDSDYEELMSECNVIARNFSLASYLLEEEDVNRFGFISLTWGVPDCTACEDKFEFCGFENSMSKEIHCLTGSSGSQSIAKVIALSVAIPISLLLLLIFAIFLRIYCNKRRQTSS</sequence>
<dbReference type="Pfam" id="PF13947">
    <property type="entry name" value="GUB_WAK_bind"/>
    <property type="match status" value="1"/>
</dbReference>
<evidence type="ECO:0000256" key="1">
    <source>
        <dbReference type="ARBA" id="ARBA00000900"/>
    </source>
</evidence>
<evidence type="ECO:0000256" key="11">
    <source>
        <dbReference type="ARBA" id="ARBA00022833"/>
    </source>
</evidence>